<dbReference type="PROSITE" id="PS50943">
    <property type="entry name" value="HTH_CROC1"/>
    <property type="match status" value="1"/>
</dbReference>
<name>A0A848CBM9_9BACT</name>
<sequence>MMKNPRISRAIKKLGRDFKDARLRRRLPMSLVAERAGISVKTLGNIENGDTGVSIGNVAAAIFALGMGTPFEEVLDLKNDTLGRLLDLERLPKRARIPRLKD</sequence>
<evidence type="ECO:0000259" key="1">
    <source>
        <dbReference type="PROSITE" id="PS50943"/>
    </source>
</evidence>
<gene>
    <name evidence="2" type="ORF">HF854_09270</name>
</gene>
<dbReference type="InterPro" id="IPR010982">
    <property type="entry name" value="Lambda_DNA-bd_dom_sf"/>
</dbReference>
<dbReference type="InterPro" id="IPR001387">
    <property type="entry name" value="Cro/C1-type_HTH"/>
</dbReference>
<reference evidence="2 3" key="1">
    <citation type="submission" date="2020-04" db="EMBL/GenBank/DDBJ databases">
        <authorList>
            <person name="Hitch T.C.A."/>
            <person name="Wylensek D."/>
            <person name="Clavel T."/>
        </authorList>
    </citation>
    <scope>NUCLEOTIDE SEQUENCE [LARGE SCALE GENOMIC DNA]</scope>
    <source>
        <strain evidence="2 3">PG-251-APC-1</strain>
    </source>
</reference>
<dbReference type="CDD" id="cd00093">
    <property type="entry name" value="HTH_XRE"/>
    <property type="match status" value="1"/>
</dbReference>
<comment type="caution">
    <text evidence="2">The sequence shown here is derived from an EMBL/GenBank/DDBJ whole genome shotgun (WGS) entry which is preliminary data.</text>
</comment>
<protein>
    <submittedName>
        <fullName evidence="2">Helix-turn-helix domain-containing protein</fullName>
    </submittedName>
</protein>
<dbReference type="Proteomes" id="UP000522333">
    <property type="component" value="Unassembled WGS sequence"/>
</dbReference>
<dbReference type="Gene3D" id="1.10.260.40">
    <property type="entry name" value="lambda repressor-like DNA-binding domains"/>
    <property type="match status" value="1"/>
</dbReference>
<proteinExistence type="predicted"/>
<dbReference type="GO" id="GO:0003677">
    <property type="term" value="F:DNA binding"/>
    <property type="evidence" value="ECO:0007669"/>
    <property type="project" value="InterPro"/>
</dbReference>
<evidence type="ECO:0000313" key="3">
    <source>
        <dbReference type="Proteomes" id="UP000522333"/>
    </source>
</evidence>
<evidence type="ECO:0000313" key="2">
    <source>
        <dbReference type="EMBL" id="NME52700.1"/>
    </source>
</evidence>
<dbReference type="EMBL" id="JABAFY010000037">
    <property type="protein sequence ID" value="NME52700.1"/>
    <property type="molecule type" value="Genomic_DNA"/>
</dbReference>
<dbReference type="Pfam" id="PF13560">
    <property type="entry name" value="HTH_31"/>
    <property type="match status" value="1"/>
</dbReference>
<feature type="domain" description="HTH cro/C1-type" evidence="1">
    <location>
        <begin position="18"/>
        <end position="74"/>
    </location>
</feature>
<dbReference type="AlphaFoldDB" id="A0A848CBM9"/>
<accession>A0A848CBM9</accession>
<organism evidence="2 3">
    <name type="scientific">Desulfovibrio piger</name>
    <dbReference type="NCBI Taxonomy" id="901"/>
    <lineage>
        <taxon>Bacteria</taxon>
        <taxon>Pseudomonadati</taxon>
        <taxon>Thermodesulfobacteriota</taxon>
        <taxon>Desulfovibrionia</taxon>
        <taxon>Desulfovibrionales</taxon>
        <taxon>Desulfovibrionaceae</taxon>
        <taxon>Desulfovibrio</taxon>
    </lineage>
</organism>
<dbReference type="SUPFAM" id="SSF47413">
    <property type="entry name" value="lambda repressor-like DNA-binding domains"/>
    <property type="match status" value="1"/>
</dbReference>